<accession>A0A380RUA7</accession>
<dbReference type="Proteomes" id="UP000255423">
    <property type="component" value="Unassembled WGS sequence"/>
</dbReference>
<gene>
    <name evidence="1" type="ORF">SAMN05661053_0357</name>
</gene>
<protein>
    <submittedName>
        <fullName evidence="1">Uncharacterized protein</fullName>
    </submittedName>
</protein>
<proteinExistence type="predicted"/>
<sequence>MDCRILVRFIGVQEDLDALWSAFMEHFPEAELPSIDSGEWYSVEDYMTDEYECRFEELPESELYAIDGTFLVEGEPPEDVLTEILERFERVYAVFKWSTMDVGVGCGTSEGWGEFNADRADDGSDEANEISEAVLGF</sequence>
<organism evidence="1 2">
    <name type="scientific">Fibrobacter succinogenes</name>
    <name type="common">Bacteroides succinogenes</name>
    <dbReference type="NCBI Taxonomy" id="833"/>
    <lineage>
        <taxon>Bacteria</taxon>
        <taxon>Pseudomonadati</taxon>
        <taxon>Fibrobacterota</taxon>
        <taxon>Fibrobacteria</taxon>
        <taxon>Fibrobacterales</taxon>
        <taxon>Fibrobacteraceae</taxon>
        <taxon>Fibrobacter</taxon>
    </lineage>
</organism>
<dbReference type="RefSeq" id="WP_088659382.1">
    <property type="nucleotide sequence ID" value="NZ_UHJL01000001.1"/>
</dbReference>
<dbReference type="AlphaFoldDB" id="A0A380RUA7"/>
<evidence type="ECO:0000313" key="1">
    <source>
        <dbReference type="EMBL" id="SUQ19130.1"/>
    </source>
</evidence>
<dbReference type="EMBL" id="UHJL01000001">
    <property type="protein sequence ID" value="SUQ19130.1"/>
    <property type="molecule type" value="Genomic_DNA"/>
</dbReference>
<evidence type="ECO:0000313" key="2">
    <source>
        <dbReference type="Proteomes" id="UP000255423"/>
    </source>
</evidence>
<reference evidence="1 2" key="1">
    <citation type="submission" date="2017-08" db="EMBL/GenBank/DDBJ databases">
        <authorList>
            <person name="de Groot N.N."/>
        </authorList>
    </citation>
    <scope>NUCLEOTIDE SEQUENCE [LARGE SCALE GENOMIC DNA]</scope>
    <source>
        <strain evidence="1 2">HM2</strain>
    </source>
</reference>
<name>A0A380RUA7_FIBSU</name>